<feature type="compositionally biased region" description="Pro residues" evidence="2">
    <location>
        <begin position="136"/>
        <end position="151"/>
    </location>
</feature>
<dbReference type="Pfam" id="PF01391">
    <property type="entry name" value="Collagen"/>
    <property type="match status" value="1"/>
</dbReference>
<evidence type="ECO:0000313" key="5">
    <source>
        <dbReference type="WBParaSite" id="L893_g31650.t1"/>
    </source>
</evidence>
<feature type="compositionally biased region" description="Low complexity" evidence="2">
    <location>
        <begin position="155"/>
        <end position="165"/>
    </location>
</feature>
<dbReference type="InterPro" id="IPR002486">
    <property type="entry name" value="Col_cuticle_N"/>
</dbReference>
<accession>A0A1I8A061</accession>
<feature type="region of interest" description="Disordered" evidence="2">
    <location>
        <begin position="89"/>
        <end position="330"/>
    </location>
</feature>
<feature type="compositionally biased region" description="Pro residues" evidence="2">
    <location>
        <begin position="251"/>
        <end position="260"/>
    </location>
</feature>
<dbReference type="PANTHER" id="PTHR24637">
    <property type="entry name" value="COLLAGEN"/>
    <property type="match status" value="1"/>
</dbReference>
<dbReference type="Proteomes" id="UP000095287">
    <property type="component" value="Unplaced"/>
</dbReference>
<dbReference type="SMART" id="SM01088">
    <property type="entry name" value="Col_cuticle_N"/>
    <property type="match status" value="1"/>
</dbReference>
<name>A0A1I8A061_9BILA</name>
<dbReference type="GO" id="GO:0042302">
    <property type="term" value="F:structural constituent of cuticle"/>
    <property type="evidence" value="ECO:0007669"/>
    <property type="project" value="InterPro"/>
</dbReference>
<dbReference type="PANTHER" id="PTHR24637:SF420">
    <property type="entry name" value="NEMATODE CUTICLE COLLAGEN N-TERMINAL DOMAIN-CONTAINING PROTEIN"/>
    <property type="match status" value="1"/>
</dbReference>
<feature type="compositionally biased region" description="Polar residues" evidence="2">
    <location>
        <begin position="288"/>
        <end position="307"/>
    </location>
</feature>
<proteinExistence type="predicted"/>
<dbReference type="InterPro" id="IPR008160">
    <property type="entry name" value="Collagen"/>
</dbReference>
<feature type="domain" description="Nematode cuticle collagen N-terminal" evidence="3">
    <location>
        <begin position="8"/>
        <end position="60"/>
    </location>
</feature>
<evidence type="ECO:0000256" key="2">
    <source>
        <dbReference type="SAM" id="MobiDB-lite"/>
    </source>
</evidence>
<reference evidence="5" key="1">
    <citation type="submission" date="2016-11" db="UniProtKB">
        <authorList>
            <consortium name="WormBaseParasite"/>
        </authorList>
    </citation>
    <scope>IDENTIFICATION</scope>
</reference>
<organism evidence="4 5">
    <name type="scientific">Steinernema glaseri</name>
    <dbReference type="NCBI Taxonomy" id="37863"/>
    <lineage>
        <taxon>Eukaryota</taxon>
        <taxon>Metazoa</taxon>
        <taxon>Ecdysozoa</taxon>
        <taxon>Nematoda</taxon>
        <taxon>Chromadorea</taxon>
        <taxon>Rhabditida</taxon>
        <taxon>Tylenchina</taxon>
        <taxon>Panagrolaimomorpha</taxon>
        <taxon>Strongyloidoidea</taxon>
        <taxon>Steinernematidae</taxon>
        <taxon>Steinernema</taxon>
    </lineage>
</organism>
<dbReference type="Pfam" id="PF01484">
    <property type="entry name" value="Col_cuticle_N"/>
    <property type="match status" value="1"/>
</dbReference>
<feature type="compositionally biased region" description="Pro residues" evidence="2">
    <location>
        <begin position="170"/>
        <end position="188"/>
    </location>
</feature>
<evidence type="ECO:0000256" key="1">
    <source>
        <dbReference type="ARBA" id="ARBA00022737"/>
    </source>
</evidence>
<dbReference type="AlphaFoldDB" id="A0A1I8A061"/>
<keyword evidence="1" id="KW-0677">Repeat</keyword>
<evidence type="ECO:0000259" key="3">
    <source>
        <dbReference type="SMART" id="SM01088"/>
    </source>
</evidence>
<dbReference type="WBParaSite" id="L893_g31650.t1">
    <property type="protein sequence ID" value="L893_g31650.t1"/>
    <property type="gene ID" value="L893_g31650"/>
</dbReference>
<feature type="compositionally biased region" description="Basic and acidic residues" evidence="2">
    <location>
        <begin position="310"/>
        <end position="322"/>
    </location>
</feature>
<evidence type="ECO:0000313" key="4">
    <source>
        <dbReference type="Proteomes" id="UP000095287"/>
    </source>
</evidence>
<protein>
    <submittedName>
        <fullName evidence="5">Col_cuticle_N domain-containing protein</fullName>
    </submittedName>
</protein>
<keyword evidence="4" id="KW-1185">Reference proteome</keyword>
<sequence length="330" mass="33213">MLVPSSRRATFLASVASTVSVLTIIVALPLMHNYVQRTTSLMLSNVELCKLESRDIWKQMNLASTRGGRKARRAGYDNFSGACCACSQGAPGARGSPGKDGKPGIDGQPGKDGPRGKNGKYLPAPPPGTNACQKCPPGPPGPPGLPGPKGPRGPAGPSGRSGKSGENNRPGPPGPPGLRGEPGPPGPKGPIGDRGKVLNGAPPGPPGPTGRIGPRGAPGGRGHDGKPGIEGQTGIRGLVGERGAPGNAGLPGPPGPPGDPGNPGSCSHCQNGPRKVPDRGAAAPAAQPTVSDLKQEQVTPSNGQNGPEYNAEKEDGVGDNHGEYLWLHKK</sequence>